<dbReference type="EC" id="2.1.1.131" evidence="8"/>
<dbReference type="GO" id="GO:0032259">
    <property type="term" value="P:methylation"/>
    <property type="evidence" value="ECO:0007669"/>
    <property type="project" value="UniProtKB-KW"/>
</dbReference>
<dbReference type="Pfam" id="PF11760">
    <property type="entry name" value="CbiG_N"/>
    <property type="match status" value="1"/>
</dbReference>
<dbReference type="PANTHER" id="PTHR47036:SF1">
    <property type="entry name" value="COBALT-FACTOR III C(17)-METHYLTRANSFERASE-RELATED"/>
    <property type="match status" value="1"/>
</dbReference>
<dbReference type="GO" id="GO:0030789">
    <property type="term" value="F:precorrin-3B C17-methyltransferase activity"/>
    <property type="evidence" value="ECO:0007669"/>
    <property type="project" value="UniProtKB-EC"/>
</dbReference>
<keyword evidence="2" id="KW-0169">Cobalamin biosynthesis</keyword>
<evidence type="ECO:0000256" key="4">
    <source>
        <dbReference type="ARBA" id="ARBA00022679"/>
    </source>
</evidence>
<evidence type="ECO:0000259" key="6">
    <source>
        <dbReference type="Pfam" id="PF00590"/>
    </source>
</evidence>
<comment type="caution">
    <text evidence="8">The sequence shown here is derived from an EMBL/GenBank/DDBJ whole genome shotgun (WGS) entry which is preliminary data.</text>
</comment>
<keyword evidence="3 8" id="KW-0489">Methyltransferase</keyword>
<dbReference type="PANTHER" id="PTHR47036">
    <property type="entry name" value="COBALT-FACTOR III C(17)-METHYLTRANSFERASE-RELATED"/>
    <property type="match status" value="1"/>
</dbReference>
<comment type="pathway">
    <text evidence="1">Cofactor biosynthesis; adenosylcobalamin biosynthesis.</text>
</comment>
<protein>
    <submittedName>
        <fullName evidence="8">Precorrin-3B C(17)-methyltransferase</fullName>
        <ecNumber evidence="8">2.1.1.131</ecNumber>
    </submittedName>
</protein>
<sequence>MSPAIVILGQGSLATARKIQQVYPGALIHGLAGRVEGADLAYSEFGSTLRQLYQQGTPLVALCAAGIVIRTLAPLLLEKGEEPAVLAVAEDGSAVVPLLGGLGGVNVMAREIGAALNVAAAITTSGELRFGTCLLNPPSGYELADLELGKRFVSDLLAGEPVRIEGAAPWLDQAHLPQDQQARLAIHVGSAERLPAANELVIYPKNVSVTCKPGERLAERIRGALHEAGIAVQALACLLACDTQMAEASLHDAALELGVPLRFTRISQQADIVIDVAEQPLDLSQVGRLRGRLAVIGLGPGAAELMVPAVKAELARCTDVLGYETYVRMAGPFRDDQVQHCTDNREEMQRARHAFELAAQGRSVVVVSSGDPGVFAMAAAVIEALHESSDPAWHQVDLEILPGVSASLATAAQAGAPLGHDFCVMSLSDNLKPWSIIEKRLDLASQADLALAFYNPISRSRPWQLGRALEIVAQHRTPATPVVLGRDIGRPGQTLRTTTLGQLTPDQVDMRTMVLIGSSTTCVFPRAGGGEWVYTPRWYGEKPPS</sequence>
<dbReference type="EMBL" id="QUZU01000038">
    <property type="protein sequence ID" value="TFY85874.1"/>
    <property type="molecule type" value="Genomic_DNA"/>
</dbReference>
<name>A0A4Z0AHZ4_9PSED</name>
<dbReference type="Gene3D" id="3.40.1010.10">
    <property type="entry name" value="Cobalt-precorrin-4 Transmethylase, Domain 1"/>
    <property type="match status" value="1"/>
</dbReference>
<dbReference type="Pfam" id="PF00590">
    <property type="entry name" value="TP_methylase"/>
    <property type="match status" value="1"/>
</dbReference>
<evidence type="ECO:0000313" key="8">
    <source>
        <dbReference type="EMBL" id="TFY85874.1"/>
    </source>
</evidence>
<proteinExistence type="predicted"/>
<dbReference type="InterPro" id="IPR014777">
    <property type="entry name" value="4pyrrole_Mease_sub1"/>
</dbReference>
<keyword evidence="9" id="KW-1185">Reference proteome</keyword>
<dbReference type="InterPro" id="IPR006363">
    <property type="entry name" value="Cbl_synth_CobJ/CibH_dom"/>
</dbReference>
<evidence type="ECO:0000256" key="3">
    <source>
        <dbReference type="ARBA" id="ARBA00022603"/>
    </source>
</evidence>
<dbReference type="InterPro" id="IPR000878">
    <property type="entry name" value="4pyrrol_Mease"/>
</dbReference>
<keyword evidence="5" id="KW-0949">S-adenosyl-L-methionine</keyword>
<feature type="domain" description="Tetrapyrrole methylase" evidence="6">
    <location>
        <begin position="293"/>
        <end position="503"/>
    </location>
</feature>
<keyword evidence="4 8" id="KW-0808">Transferase</keyword>
<dbReference type="InterPro" id="IPR038029">
    <property type="entry name" value="GbiG_N_sf"/>
</dbReference>
<evidence type="ECO:0000256" key="1">
    <source>
        <dbReference type="ARBA" id="ARBA00004953"/>
    </source>
</evidence>
<dbReference type="AlphaFoldDB" id="A0A4Z0AHZ4"/>
<dbReference type="UniPathway" id="UPA00148"/>
<dbReference type="Gene3D" id="3.30.950.10">
    <property type="entry name" value="Methyltransferase, Cobalt-precorrin-4 Transmethylase, Domain 2"/>
    <property type="match status" value="1"/>
</dbReference>
<dbReference type="Proteomes" id="UP000297391">
    <property type="component" value="Unassembled WGS sequence"/>
</dbReference>
<dbReference type="InterPro" id="IPR021744">
    <property type="entry name" value="CbiG_N"/>
</dbReference>
<dbReference type="InterPro" id="IPR035996">
    <property type="entry name" value="4pyrrol_Methylase_sf"/>
</dbReference>
<evidence type="ECO:0000259" key="7">
    <source>
        <dbReference type="Pfam" id="PF11760"/>
    </source>
</evidence>
<organism evidence="8 9">
    <name type="scientific">Pseudomonas kairouanensis</name>
    <dbReference type="NCBI Taxonomy" id="2293832"/>
    <lineage>
        <taxon>Bacteria</taxon>
        <taxon>Pseudomonadati</taxon>
        <taxon>Pseudomonadota</taxon>
        <taxon>Gammaproteobacteria</taxon>
        <taxon>Pseudomonadales</taxon>
        <taxon>Pseudomonadaceae</taxon>
        <taxon>Pseudomonas</taxon>
    </lineage>
</organism>
<dbReference type="InterPro" id="IPR051810">
    <property type="entry name" value="Precorrin_MeTrfase"/>
</dbReference>
<dbReference type="OrthoDB" id="9772960at2"/>
<dbReference type="SUPFAM" id="SSF53790">
    <property type="entry name" value="Tetrapyrrole methylase"/>
    <property type="match status" value="1"/>
</dbReference>
<evidence type="ECO:0000256" key="2">
    <source>
        <dbReference type="ARBA" id="ARBA00022573"/>
    </source>
</evidence>
<dbReference type="Gene3D" id="3.40.50.11220">
    <property type="match status" value="1"/>
</dbReference>
<reference evidence="8 9" key="1">
    <citation type="journal article" date="2019" name="Syst. Appl. Microbiol.">
        <title>New species of pathogenic Pseudomonas isolated from citrus in Tunisia: Proposal of Pseudomonas kairouanensis sp. nov. and Pseudomonas nabeulensis sp. nov.</title>
        <authorList>
            <person name="Oueslati M."/>
            <person name="Mulet M."/>
            <person name="Gomila M."/>
            <person name="Berge O."/>
            <person name="Hajlaoui M.R."/>
            <person name="Lalucat J."/>
            <person name="Sadfi-Zouaoui N."/>
            <person name="Garcia-Valdes E."/>
        </authorList>
    </citation>
    <scope>NUCLEOTIDE SEQUENCE [LARGE SCALE GENOMIC DNA]</scope>
    <source>
        <strain evidence="8 9">KC12</strain>
    </source>
</reference>
<dbReference type="InterPro" id="IPR014776">
    <property type="entry name" value="4pyrrole_Mease_sub2"/>
</dbReference>
<dbReference type="GO" id="GO:0009236">
    <property type="term" value="P:cobalamin biosynthetic process"/>
    <property type="evidence" value="ECO:0007669"/>
    <property type="project" value="UniProtKB-UniPathway"/>
</dbReference>
<accession>A0A4Z0AHZ4</accession>
<gene>
    <name evidence="8" type="primary">cobJ</name>
    <name evidence="8" type="ORF">DYL59_24145</name>
</gene>
<evidence type="ECO:0000313" key="9">
    <source>
        <dbReference type="Proteomes" id="UP000297391"/>
    </source>
</evidence>
<dbReference type="SUPFAM" id="SSF159672">
    <property type="entry name" value="CbiG N-terminal domain-like"/>
    <property type="match status" value="1"/>
</dbReference>
<feature type="domain" description="Cobalamin synthesis G N-terminal" evidence="7">
    <location>
        <begin position="48"/>
        <end position="126"/>
    </location>
</feature>
<dbReference type="RefSeq" id="WP_135291436.1">
    <property type="nucleotide sequence ID" value="NZ_QUZU01000038.1"/>
</dbReference>
<dbReference type="NCBIfam" id="TIGR01466">
    <property type="entry name" value="cobJ_cbiH"/>
    <property type="match status" value="1"/>
</dbReference>
<evidence type="ECO:0000256" key="5">
    <source>
        <dbReference type="ARBA" id="ARBA00022691"/>
    </source>
</evidence>
<dbReference type="CDD" id="cd11646">
    <property type="entry name" value="Precorrin_3B_C17_MT"/>
    <property type="match status" value="1"/>
</dbReference>